<dbReference type="EMBL" id="BAABHJ010000007">
    <property type="protein sequence ID" value="GAA4607770.1"/>
    <property type="molecule type" value="Genomic_DNA"/>
</dbReference>
<proteinExistence type="predicted"/>
<evidence type="ECO:0000313" key="2">
    <source>
        <dbReference type="Proteomes" id="UP001500212"/>
    </source>
</evidence>
<dbReference type="InterPro" id="IPR013382">
    <property type="entry name" value="CRISPR-assoc_prot_Cse2"/>
</dbReference>
<evidence type="ECO:0000313" key="1">
    <source>
        <dbReference type="EMBL" id="GAA4607770.1"/>
    </source>
</evidence>
<name>A0ABP8TJM6_9ACTN</name>
<reference evidence="2" key="1">
    <citation type="journal article" date="2019" name="Int. J. Syst. Evol. Microbiol.">
        <title>The Global Catalogue of Microorganisms (GCM) 10K type strain sequencing project: providing services to taxonomists for standard genome sequencing and annotation.</title>
        <authorList>
            <consortium name="The Broad Institute Genomics Platform"/>
            <consortium name="The Broad Institute Genome Sequencing Center for Infectious Disease"/>
            <person name="Wu L."/>
            <person name="Ma J."/>
        </authorList>
    </citation>
    <scope>NUCLEOTIDE SEQUENCE [LARGE SCALE GENOMIC DNA]</scope>
    <source>
        <strain evidence="2">JCM 17938</strain>
    </source>
</reference>
<dbReference type="Pfam" id="PF09485">
    <property type="entry name" value="CRISPR_Cse2"/>
    <property type="match status" value="1"/>
</dbReference>
<dbReference type="NCBIfam" id="TIGR02548">
    <property type="entry name" value="casB_cse2"/>
    <property type="match status" value="1"/>
</dbReference>
<keyword evidence="2" id="KW-1185">Reference proteome</keyword>
<dbReference type="InterPro" id="IPR038287">
    <property type="entry name" value="Cse2_sf"/>
</dbReference>
<evidence type="ECO:0008006" key="3">
    <source>
        <dbReference type="Google" id="ProtNLM"/>
    </source>
</evidence>
<dbReference type="Proteomes" id="UP001500212">
    <property type="component" value="Unassembled WGS sequence"/>
</dbReference>
<comment type="caution">
    <text evidence="1">The sequence shown here is derived from an EMBL/GenBank/DDBJ whole genome shotgun (WGS) entry which is preliminary data.</text>
</comment>
<gene>
    <name evidence="1" type="ORF">GCM10023195_29850</name>
</gene>
<sequence length="179" mass="21043">MTSPLTDRRAEFVNYLHRLHYGLESDEAWRLAEARRDLARLRRYFSGPRQEAEAFAVVFAHDPPPREERVWVLLGALFAAHRYPYRMPPSGSWRPTLGASMRQLKNNRGDSVDRRFIQLVSVDEAALPYYLYQAVQLLRADRIPIDYRRLFDDLLRLFGGDDDMAQSARLAWSRDYNRP</sequence>
<organism evidence="1 2">
    <name type="scientific">Actinoallomurus liliacearum</name>
    <dbReference type="NCBI Taxonomy" id="1080073"/>
    <lineage>
        <taxon>Bacteria</taxon>
        <taxon>Bacillati</taxon>
        <taxon>Actinomycetota</taxon>
        <taxon>Actinomycetes</taxon>
        <taxon>Streptosporangiales</taxon>
        <taxon>Thermomonosporaceae</taxon>
        <taxon>Actinoallomurus</taxon>
    </lineage>
</organism>
<dbReference type="RefSeq" id="WP_345353897.1">
    <property type="nucleotide sequence ID" value="NZ_BAABHJ010000007.1"/>
</dbReference>
<protein>
    <recommendedName>
        <fullName evidence="3">Type I-E CRISPR-associated protein Cse2/CasB</fullName>
    </recommendedName>
</protein>
<accession>A0ABP8TJM6</accession>
<dbReference type="Gene3D" id="1.10.520.40">
    <property type="entry name" value="CRISPR-associated protein Cse2"/>
    <property type="match status" value="1"/>
</dbReference>